<sequence>MKIAKCLLIPCLIMLQANRRIKLPGTARVPKLPPIETESAVSLKSPRVEPNQTLIDGVVADYLHFARYGHIIPVYEGTSTTACPCCNERNKQNVQSLLGIPRKNATWSEAWKVPRDKSGEQTKHPMVLYPRTGLNYQPLTYAHNYLNPEFNRPTAVYNYYTDRAYDSGDPYVSNQIISADNRFDESMKRLHKYGNESS</sequence>
<reference evidence="1 2" key="1">
    <citation type="submission" date="2022-12" db="EMBL/GenBank/DDBJ databases">
        <title>Chromosome-level genome of Tegillarca granosa.</title>
        <authorList>
            <person name="Kim J."/>
        </authorList>
    </citation>
    <scope>NUCLEOTIDE SEQUENCE [LARGE SCALE GENOMIC DNA]</scope>
    <source>
        <strain evidence="1">Teg-2019</strain>
        <tissue evidence="1">Adductor muscle</tissue>
    </source>
</reference>
<accession>A0ABQ9F3Y1</accession>
<protein>
    <submittedName>
        <fullName evidence="1">Uncharacterized protein</fullName>
    </submittedName>
</protein>
<dbReference type="EMBL" id="JARBDR010000621">
    <property type="protein sequence ID" value="KAJ8310967.1"/>
    <property type="molecule type" value="Genomic_DNA"/>
</dbReference>
<comment type="caution">
    <text evidence="1">The sequence shown here is derived from an EMBL/GenBank/DDBJ whole genome shotgun (WGS) entry which is preliminary data.</text>
</comment>
<evidence type="ECO:0000313" key="2">
    <source>
        <dbReference type="Proteomes" id="UP001217089"/>
    </source>
</evidence>
<organism evidence="1 2">
    <name type="scientific">Tegillarca granosa</name>
    <name type="common">Malaysian cockle</name>
    <name type="synonym">Anadara granosa</name>
    <dbReference type="NCBI Taxonomy" id="220873"/>
    <lineage>
        <taxon>Eukaryota</taxon>
        <taxon>Metazoa</taxon>
        <taxon>Spiralia</taxon>
        <taxon>Lophotrochozoa</taxon>
        <taxon>Mollusca</taxon>
        <taxon>Bivalvia</taxon>
        <taxon>Autobranchia</taxon>
        <taxon>Pteriomorphia</taxon>
        <taxon>Arcoida</taxon>
        <taxon>Arcoidea</taxon>
        <taxon>Arcidae</taxon>
        <taxon>Tegillarca</taxon>
    </lineage>
</organism>
<name>A0ABQ9F3Y1_TEGGR</name>
<evidence type="ECO:0000313" key="1">
    <source>
        <dbReference type="EMBL" id="KAJ8310967.1"/>
    </source>
</evidence>
<dbReference type="Proteomes" id="UP001217089">
    <property type="component" value="Unassembled WGS sequence"/>
</dbReference>
<keyword evidence="2" id="KW-1185">Reference proteome</keyword>
<gene>
    <name evidence="1" type="ORF">KUTeg_011481</name>
</gene>
<proteinExistence type="predicted"/>